<keyword evidence="7 9" id="KW-0539">Nucleus</keyword>
<gene>
    <name evidence="9" type="primary">MED16</name>
    <name evidence="13" type="ORF">CANTADRAFT_26480</name>
</gene>
<evidence type="ECO:0000256" key="10">
    <source>
        <dbReference type="SAM" id="MobiDB-lite"/>
    </source>
</evidence>
<proteinExistence type="inferred from homology"/>
<evidence type="ECO:0000256" key="6">
    <source>
        <dbReference type="ARBA" id="ARBA00023163"/>
    </source>
</evidence>
<dbReference type="Proteomes" id="UP000094285">
    <property type="component" value="Unassembled WGS sequence"/>
</dbReference>
<dbReference type="EMBL" id="KV453913">
    <property type="protein sequence ID" value="ODV78335.1"/>
    <property type="molecule type" value="Genomic_DNA"/>
</dbReference>
<feature type="domain" description="Mediator complex subunit Med16 N-terminal" evidence="11">
    <location>
        <begin position="197"/>
        <end position="542"/>
    </location>
</feature>
<dbReference type="AlphaFoldDB" id="A0A1E4SFU7"/>
<evidence type="ECO:0000259" key="11">
    <source>
        <dbReference type="Pfam" id="PF11635"/>
    </source>
</evidence>
<feature type="compositionally biased region" description="Low complexity" evidence="10">
    <location>
        <begin position="161"/>
        <end position="176"/>
    </location>
</feature>
<dbReference type="InterPro" id="IPR021665">
    <property type="entry name" value="Mediator_Med16_N"/>
</dbReference>
<dbReference type="RefSeq" id="XP_020063457.1">
    <property type="nucleotide sequence ID" value="XM_020207777.1"/>
</dbReference>
<comment type="subunit">
    <text evidence="9">Component of the Mediator complex.</text>
</comment>
<dbReference type="OrthoDB" id="4139168at2759"/>
<accession>A0A1E4SFU7</accession>
<comment type="similarity">
    <text evidence="2 9">Belongs to the Mediator complex subunit 16 family.</text>
</comment>
<dbReference type="STRING" id="984487.A0A1E4SFU7"/>
<organism evidence="13 14">
    <name type="scientific">Suhomyces tanzawaensis NRRL Y-17324</name>
    <dbReference type="NCBI Taxonomy" id="984487"/>
    <lineage>
        <taxon>Eukaryota</taxon>
        <taxon>Fungi</taxon>
        <taxon>Dikarya</taxon>
        <taxon>Ascomycota</taxon>
        <taxon>Saccharomycotina</taxon>
        <taxon>Pichiomycetes</taxon>
        <taxon>Debaryomycetaceae</taxon>
        <taxon>Suhomyces</taxon>
    </lineage>
</organism>
<evidence type="ECO:0000256" key="7">
    <source>
        <dbReference type="ARBA" id="ARBA00023242"/>
    </source>
</evidence>
<dbReference type="Pfam" id="PF20719">
    <property type="entry name" value="Med16_C"/>
    <property type="match status" value="1"/>
</dbReference>
<name>A0A1E4SFU7_9ASCO</name>
<feature type="region of interest" description="Disordered" evidence="10">
    <location>
        <begin position="115"/>
        <end position="176"/>
    </location>
</feature>
<reference evidence="14" key="1">
    <citation type="submission" date="2016-05" db="EMBL/GenBank/DDBJ databases">
        <title>Comparative genomics of biotechnologically important yeasts.</title>
        <authorList>
            <consortium name="DOE Joint Genome Institute"/>
            <person name="Riley R."/>
            <person name="Haridas S."/>
            <person name="Wolfe K.H."/>
            <person name="Lopes M.R."/>
            <person name="Hittinger C.T."/>
            <person name="Goker M."/>
            <person name="Salamov A."/>
            <person name="Wisecaver J."/>
            <person name="Long T.M."/>
            <person name="Aerts A.L."/>
            <person name="Barry K."/>
            <person name="Choi C."/>
            <person name="Clum A."/>
            <person name="Coughlan A.Y."/>
            <person name="Deshpande S."/>
            <person name="Douglass A.P."/>
            <person name="Hanson S.J."/>
            <person name="Klenk H.-P."/>
            <person name="Labutti K."/>
            <person name="Lapidus A."/>
            <person name="Lindquist E."/>
            <person name="Lipzen A."/>
            <person name="Meier-Kolthoff J.P."/>
            <person name="Ohm R.A."/>
            <person name="Otillar R.P."/>
            <person name="Pangilinan J."/>
            <person name="Peng Y."/>
            <person name="Rokas A."/>
            <person name="Rosa C.A."/>
            <person name="Scheuner C."/>
            <person name="Sibirny A.A."/>
            <person name="Slot J.C."/>
            <person name="Stielow J.B."/>
            <person name="Sun H."/>
            <person name="Kurtzman C.P."/>
            <person name="Blackwell M."/>
            <person name="Grigoriev I.V."/>
            <person name="Jeffries T.W."/>
        </authorList>
    </citation>
    <scope>NUCLEOTIDE SEQUENCE [LARGE SCALE GENOMIC DNA]</scope>
    <source>
        <strain evidence="14">NRRL Y-17324</strain>
    </source>
</reference>
<dbReference type="GeneID" id="30981914"/>
<evidence type="ECO:0000256" key="5">
    <source>
        <dbReference type="ARBA" id="ARBA00023159"/>
    </source>
</evidence>
<sequence length="1032" mass="114877">MTVSKPQALSAPACKPLAPHIKLGNLISWSKNGFIAYANHNTTSPNLLLTYLENTDGKTWQLAAPQTLDSKLGSVSNEISLVCWSNLNTDLAVADAYGNFYILLAGVGLLDHQKGHNGHSSNGSSTSSNGFSSASINTNGSTTSSANGSLGGKSNGTANATNGSNSSPSTESTPSYELTSYNNVEMIYRDQLYSHTTTSIVAFKWLNIEKPQIVNKPATLVAEGDELKYTYGVGQAQPHGITHPISTKQACVALRQNGEFILYFQGEHKVEYHKSSLFVSDQLVHLTTSSIGFNNEKQVIIVAYDSLSNKILTYTVSIDWGFLVESAKRQKTDPHFHTPKEAQKMPKVTLQKVQQMSPIPLFSDALLEIQKIKSEDAMDVDVSKPSESSDAHFSVGSLDGIEIASSNAEKDSKPDIFIIYSWNDAVSGTFSKIYRYNLIEEQELISDAFTDLGLRKKSSEDTTTPALCQSLRLQDVMTRSGKIKSISSALNDYFVLIQYEDNRKLDVIDRFTLKIVNNESVKDDPPTTVTTIFDTGFQFASIPSDKSLVVAVSPNMTSFVYIPLRSTNANLTFEVVKKVNYLSNSYKDLLISSVGLAYRHAYSCYTNTCSDDILILIQSEIARLSGSDEKDPKTQLTIHKFIEAVISEAHKAIIFELDKFSKESVDKLLSNPPLQKLLSLQLVLGELNPRNNIMSDIAWIVLNLRSASFGIMFLLSSICRSKKKPTEDNLQDSITRGECIMSLIGNMKWLIDLMVYLNQELIELFLSKNHSSSSRINIRNSSVLPIIMSKVPRLFLMYALSSIGKTHEILKKLHKDLEVSNKLFSPMKESLNRCFTICNNSPLTLSLFENFLRECDVIINKELSTKLVGKDRSYGLKLEQKLVCEGEVPDELIPVARAIIDRHNININRDMKVSDLYFYDVEWLNVGINKSILSITPTEYYSNSPEKKSMTPRLKFSDDECIDALRKIVVTTRGTNEKSSTRSPKLRKCTRCRSLSLVSDPHVFDESTAVGLWTVVFHRTCICGNSWVNCEV</sequence>
<evidence type="ECO:0000256" key="8">
    <source>
        <dbReference type="ARBA" id="ARBA00032015"/>
    </source>
</evidence>
<keyword evidence="14" id="KW-1185">Reference proteome</keyword>
<keyword evidence="5 9" id="KW-0010">Activator</keyword>
<evidence type="ECO:0000313" key="13">
    <source>
        <dbReference type="EMBL" id="ODV78335.1"/>
    </source>
</evidence>
<keyword evidence="4 9" id="KW-0805">Transcription regulation</keyword>
<evidence type="ECO:0000256" key="4">
    <source>
        <dbReference type="ARBA" id="ARBA00023015"/>
    </source>
</evidence>
<dbReference type="GO" id="GO:0045893">
    <property type="term" value="P:positive regulation of DNA-templated transcription"/>
    <property type="evidence" value="ECO:0007669"/>
    <property type="project" value="TreeGrafter"/>
</dbReference>
<protein>
    <recommendedName>
        <fullName evidence="3 9">Mediator of RNA polymerase II transcription subunit 16</fullName>
    </recommendedName>
    <alternativeName>
        <fullName evidence="8 9">Mediator complex subunit 16</fullName>
    </alternativeName>
</protein>
<evidence type="ECO:0000259" key="12">
    <source>
        <dbReference type="Pfam" id="PF20719"/>
    </source>
</evidence>
<dbReference type="GO" id="GO:0016592">
    <property type="term" value="C:mediator complex"/>
    <property type="evidence" value="ECO:0007669"/>
    <property type="project" value="InterPro"/>
</dbReference>
<dbReference type="PANTHER" id="PTHR13224">
    <property type="entry name" value="THYROID HORMONE RECEPTOR-ASSOCIATED PROTEIN-RELATED"/>
    <property type="match status" value="1"/>
</dbReference>
<evidence type="ECO:0000256" key="9">
    <source>
        <dbReference type="RuleBase" id="RU364149"/>
    </source>
</evidence>
<feature type="domain" description="Mediator complex subunit 16 C-terminal" evidence="12">
    <location>
        <begin position="902"/>
        <end position="1029"/>
    </location>
</feature>
<evidence type="ECO:0000313" key="14">
    <source>
        <dbReference type="Proteomes" id="UP000094285"/>
    </source>
</evidence>
<dbReference type="InterPro" id="IPR048338">
    <property type="entry name" value="Mediator_Med16"/>
</dbReference>
<comment type="function">
    <text evidence="9">Component of the Mediator complex, a coactivator involved in the regulated transcription of nearly all RNA polymerase II-dependent genes. Mediator functions as a bridge to convey information from gene-specific regulatory proteins to the basal RNA polymerase II transcription machinery. Mediator is recruited to promoters by direct interactions with regulatory proteins and serves as a scaffold for the assembly of a functional preinitiation complex with RNA polymerase II and the general transcription factors.</text>
</comment>
<evidence type="ECO:0000256" key="1">
    <source>
        <dbReference type="ARBA" id="ARBA00004123"/>
    </source>
</evidence>
<dbReference type="InterPro" id="IPR048339">
    <property type="entry name" value="Mediator_Med16_C"/>
</dbReference>
<evidence type="ECO:0000256" key="3">
    <source>
        <dbReference type="ARBA" id="ARBA00019614"/>
    </source>
</evidence>
<keyword evidence="6 9" id="KW-0804">Transcription</keyword>
<evidence type="ECO:0000256" key="2">
    <source>
        <dbReference type="ARBA" id="ARBA00006543"/>
    </source>
</evidence>
<feature type="compositionally biased region" description="Low complexity" evidence="10">
    <location>
        <begin position="118"/>
        <end position="148"/>
    </location>
</feature>
<comment type="subcellular location">
    <subcellularLocation>
        <location evidence="1 9">Nucleus</location>
    </subcellularLocation>
</comment>
<dbReference type="PANTHER" id="PTHR13224:SF6">
    <property type="entry name" value="MEDIATOR OF RNA POLYMERASE II TRANSCRIPTION SUBUNIT 16"/>
    <property type="match status" value="1"/>
</dbReference>
<dbReference type="Pfam" id="PF11635">
    <property type="entry name" value="Med16_N"/>
    <property type="match status" value="1"/>
</dbReference>